<keyword evidence="1" id="KW-0732">Signal</keyword>
<accession>A0A0G2HZD2</accession>
<dbReference type="AlphaFoldDB" id="A0A0G2HZD2"/>
<feature type="signal peptide" evidence="1">
    <location>
        <begin position="1"/>
        <end position="22"/>
    </location>
</feature>
<dbReference type="VEuPathDB" id="FungiDB:EMCG_02415"/>
<dbReference type="EMBL" id="LCZI01000996">
    <property type="protein sequence ID" value="KKZ63210.1"/>
    <property type="molecule type" value="Genomic_DNA"/>
</dbReference>
<comment type="caution">
    <text evidence="2">The sequence shown here is derived from an EMBL/GenBank/DDBJ whole genome shotgun (WGS) entry which is preliminary data.</text>
</comment>
<reference evidence="3" key="1">
    <citation type="journal article" date="2015" name="PLoS Genet.">
        <title>The dynamic genome and transcriptome of the human fungal pathogen Blastomyces and close relative Emmonsia.</title>
        <authorList>
            <person name="Munoz J.F."/>
            <person name="Gauthier G.M."/>
            <person name="Desjardins C.A."/>
            <person name="Gallo J.E."/>
            <person name="Holder J."/>
            <person name="Sullivan T.D."/>
            <person name="Marty A.J."/>
            <person name="Carmen J.C."/>
            <person name="Chen Z."/>
            <person name="Ding L."/>
            <person name="Gujja S."/>
            <person name="Magrini V."/>
            <person name="Misas E."/>
            <person name="Mitreva M."/>
            <person name="Priest M."/>
            <person name="Saif S."/>
            <person name="Whiston E.A."/>
            <person name="Young S."/>
            <person name="Zeng Q."/>
            <person name="Goldman W.E."/>
            <person name="Mardis E.R."/>
            <person name="Taylor J.W."/>
            <person name="McEwen J.G."/>
            <person name="Clay O.K."/>
            <person name="Klein B.S."/>
            <person name="Cuomo C.A."/>
        </authorList>
    </citation>
    <scope>NUCLEOTIDE SEQUENCE [LARGE SCALE GENOMIC DNA]</scope>
    <source>
        <strain evidence="3">UAMH 3008</strain>
    </source>
</reference>
<sequence>MAPLLKTASLAILALLLASVSANSAQAIKYGRGISDGPEFCGGIGNIQCPPPKQCYDDPRDGCDPDQGGRDCGGICL</sequence>
<evidence type="ECO:0000256" key="1">
    <source>
        <dbReference type="SAM" id="SignalP"/>
    </source>
</evidence>
<evidence type="ECO:0000313" key="2">
    <source>
        <dbReference type="EMBL" id="KKZ63210.1"/>
    </source>
</evidence>
<name>A0A0G2HZD2_9EURO</name>
<organism evidence="2 3">
    <name type="scientific">[Emmonsia] crescens</name>
    <dbReference type="NCBI Taxonomy" id="73230"/>
    <lineage>
        <taxon>Eukaryota</taxon>
        <taxon>Fungi</taxon>
        <taxon>Dikarya</taxon>
        <taxon>Ascomycota</taxon>
        <taxon>Pezizomycotina</taxon>
        <taxon>Eurotiomycetes</taxon>
        <taxon>Eurotiomycetidae</taxon>
        <taxon>Onygenales</taxon>
        <taxon>Ajellomycetaceae</taxon>
        <taxon>Emergomyces</taxon>
    </lineage>
</organism>
<protein>
    <submittedName>
        <fullName evidence="2">Uncharacterized protein</fullName>
    </submittedName>
</protein>
<evidence type="ECO:0000313" key="3">
    <source>
        <dbReference type="Proteomes" id="UP000034164"/>
    </source>
</evidence>
<dbReference type="Proteomes" id="UP000034164">
    <property type="component" value="Unassembled WGS sequence"/>
</dbReference>
<feature type="chain" id="PRO_5002545697" evidence="1">
    <location>
        <begin position="23"/>
        <end position="77"/>
    </location>
</feature>
<dbReference type="OrthoDB" id="3799394at2759"/>
<proteinExistence type="predicted"/>
<gene>
    <name evidence="2" type="ORF">EMCG_02415</name>
</gene>